<feature type="domain" description="C3H1-type" evidence="7">
    <location>
        <begin position="168"/>
        <end position="200"/>
    </location>
</feature>
<keyword evidence="1" id="KW-0808">Transferase</keyword>
<dbReference type="Gene3D" id="3.30.40.10">
    <property type="entry name" value="Zinc/RING finger domain, C3HC4 (zinc finger)"/>
    <property type="match status" value="1"/>
</dbReference>
<dbReference type="InterPro" id="IPR001841">
    <property type="entry name" value="Znf_RING"/>
</dbReference>
<dbReference type="Pfam" id="PF00642">
    <property type="entry name" value="zf-CCCH"/>
    <property type="match status" value="1"/>
</dbReference>
<evidence type="ECO:0000313" key="9">
    <source>
        <dbReference type="Proteomes" id="UP000027265"/>
    </source>
</evidence>
<evidence type="ECO:0000256" key="5">
    <source>
        <dbReference type="PROSITE-ProRule" id="PRU00723"/>
    </source>
</evidence>
<gene>
    <name evidence="8" type="ORF">JAAARDRAFT_123149</name>
</gene>
<evidence type="ECO:0000256" key="4">
    <source>
        <dbReference type="ARBA" id="ARBA00022833"/>
    </source>
</evidence>
<dbReference type="SUPFAM" id="SSF57850">
    <property type="entry name" value="RING/U-box"/>
    <property type="match status" value="1"/>
</dbReference>
<reference evidence="9" key="1">
    <citation type="journal article" date="2014" name="Proc. Natl. Acad. Sci. U.S.A.">
        <title>Extensive sampling of basidiomycete genomes demonstrates inadequacy of the white-rot/brown-rot paradigm for wood decay fungi.</title>
        <authorList>
            <person name="Riley R."/>
            <person name="Salamov A.A."/>
            <person name="Brown D.W."/>
            <person name="Nagy L.G."/>
            <person name="Floudas D."/>
            <person name="Held B.W."/>
            <person name="Levasseur A."/>
            <person name="Lombard V."/>
            <person name="Morin E."/>
            <person name="Otillar R."/>
            <person name="Lindquist E.A."/>
            <person name="Sun H."/>
            <person name="LaButti K.M."/>
            <person name="Schmutz J."/>
            <person name="Jabbour D."/>
            <person name="Luo H."/>
            <person name="Baker S.E."/>
            <person name="Pisabarro A.G."/>
            <person name="Walton J.D."/>
            <person name="Blanchette R.A."/>
            <person name="Henrissat B."/>
            <person name="Martin F."/>
            <person name="Cullen D."/>
            <person name="Hibbett D.S."/>
            <person name="Grigoriev I.V."/>
        </authorList>
    </citation>
    <scope>NUCLEOTIDE SEQUENCE [LARGE SCALE GENOMIC DNA]</scope>
    <source>
        <strain evidence="9">MUCL 33604</strain>
    </source>
</reference>
<dbReference type="GO" id="GO:0000209">
    <property type="term" value="P:protein polyubiquitination"/>
    <property type="evidence" value="ECO:0007669"/>
    <property type="project" value="InterPro"/>
</dbReference>
<dbReference type="Gene3D" id="4.10.1000.10">
    <property type="entry name" value="Zinc finger, CCCH-type"/>
    <property type="match status" value="1"/>
</dbReference>
<dbReference type="GO" id="GO:0008270">
    <property type="term" value="F:zinc ion binding"/>
    <property type="evidence" value="ECO:0007669"/>
    <property type="project" value="UniProtKB-KW"/>
</dbReference>
<dbReference type="PROSITE" id="PS50103">
    <property type="entry name" value="ZF_C3H1"/>
    <property type="match status" value="3"/>
</dbReference>
<evidence type="ECO:0000256" key="3">
    <source>
        <dbReference type="ARBA" id="ARBA00022771"/>
    </source>
</evidence>
<dbReference type="SMART" id="SM00184">
    <property type="entry name" value="RING"/>
    <property type="match status" value="1"/>
</dbReference>
<dbReference type="InterPro" id="IPR017907">
    <property type="entry name" value="Znf_RING_CS"/>
</dbReference>
<feature type="zinc finger region" description="C3H1-type" evidence="5">
    <location>
        <begin position="47"/>
        <end position="74"/>
    </location>
</feature>
<dbReference type="PANTHER" id="PTHR11224:SF59">
    <property type="entry name" value="RING-TYPE E3 UBIQUITIN TRANSFERASE"/>
    <property type="match status" value="1"/>
</dbReference>
<feature type="zinc finger region" description="C3H1-type" evidence="5">
    <location>
        <begin position="168"/>
        <end position="200"/>
    </location>
</feature>
<accession>A0A067Q3L3</accession>
<protein>
    <submittedName>
        <fullName evidence="8">Uncharacterized protein</fullName>
    </submittedName>
</protein>
<dbReference type="PROSITE" id="PS50089">
    <property type="entry name" value="ZF_RING_2"/>
    <property type="match status" value="1"/>
</dbReference>
<dbReference type="InterPro" id="IPR013083">
    <property type="entry name" value="Znf_RING/FYVE/PHD"/>
</dbReference>
<proteinExistence type="predicted"/>
<dbReference type="InterPro" id="IPR045072">
    <property type="entry name" value="MKRN-like"/>
</dbReference>
<dbReference type="EMBL" id="KL197712">
    <property type="protein sequence ID" value="KDQ61564.1"/>
    <property type="molecule type" value="Genomic_DNA"/>
</dbReference>
<evidence type="ECO:0000259" key="7">
    <source>
        <dbReference type="PROSITE" id="PS50103"/>
    </source>
</evidence>
<dbReference type="InterPro" id="IPR000571">
    <property type="entry name" value="Znf_CCCH"/>
</dbReference>
<dbReference type="PANTHER" id="PTHR11224">
    <property type="entry name" value="MAKORIN-RELATED"/>
    <property type="match status" value="1"/>
</dbReference>
<sequence>MDLPQSNDRQPTSKSRGICRYYSTSRGCFAGDKCKFLHGEQEKITPFDRSKTCIYYAQGYCRRGSQCWFKHVAPSTPQPASSSDDLCSICFEKPITYGLLVGCSHVFCINCIREWRAPANKSTEVVSSGVIKKCPYCRVEARFITPSSVFYPEGHAGKHMTIERYKSSMARVPCRYFQQSRRDKRFCPFGKDCFYQHTNDDGTPFVFEQGVEESMRVCPR</sequence>
<dbReference type="PROSITE" id="PS00518">
    <property type="entry name" value="ZF_RING_1"/>
    <property type="match status" value="1"/>
</dbReference>
<evidence type="ECO:0000256" key="2">
    <source>
        <dbReference type="ARBA" id="ARBA00022723"/>
    </source>
</evidence>
<evidence type="ECO:0000256" key="1">
    <source>
        <dbReference type="ARBA" id="ARBA00022679"/>
    </source>
</evidence>
<feature type="domain" description="RING-type" evidence="6">
    <location>
        <begin position="87"/>
        <end position="138"/>
    </location>
</feature>
<dbReference type="Proteomes" id="UP000027265">
    <property type="component" value="Unassembled WGS sequence"/>
</dbReference>
<organism evidence="8 9">
    <name type="scientific">Jaapia argillacea MUCL 33604</name>
    <dbReference type="NCBI Taxonomy" id="933084"/>
    <lineage>
        <taxon>Eukaryota</taxon>
        <taxon>Fungi</taxon>
        <taxon>Dikarya</taxon>
        <taxon>Basidiomycota</taxon>
        <taxon>Agaricomycotina</taxon>
        <taxon>Agaricomycetes</taxon>
        <taxon>Agaricomycetidae</taxon>
        <taxon>Jaapiales</taxon>
        <taxon>Jaapiaceae</taxon>
        <taxon>Jaapia</taxon>
    </lineage>
</organism>
<dbReference type="OrthoDB" id="250836at2759"/>
<evidence type="ECO:0000313" key="8">
    <source>
        <dbReference type="EMBL" id="KDQ61564.1"/>
    </source>
</evidence>
<dbReference type="InterPro" id="IPR036855">
    <property type="entry name" value="Znf_CCCH_sf"/>
</dbReference>
<dbReference type="InParanoid" id="A0A067Q3L3"/>
<name>A0A067Q3L3_9AGAM</name>
<keyword evidence="3 5" id="KW-0863">Zinc-finger</keyword>
<keyword evidence="4 5" id="KW-0862">Zinc</keyword>
<evidence type="ECO:0000259" key="6">
    <source>
        <dbReference type="PROSITE" id="PS50089"/>
    </source>
</evidence>
<keyword evidence="2 5" id="KW-0479">Metal-binding</keyword>
<keyword evidence="9" id="KW-1185">Reference proteome</keyword>
<dbReference type="STRING" id="933084.A0A067Q3L3"/>
<dbReference type="AlphaFoldDB" id="A0A067Q3L3"/>
<dbReference type="Pfam" id="PF00097">
    <property type="entry name" value="zf-C3HC4"/>
    <property type="match status" value="1"/>
</dbReference>
<dbReference type="GO" id="GO:0061630">
    <property type="term" value="F:ubiquitin protein ligase activity"/>
    <property type="evidence" value="ECO:0007669"/>
    <property type="project" value="InterPro"/>
</dbReference>
<dbReference type="SMART" id="SM00356">
    <property type="entry name" value="ZnF_C3H1"/>
    <property type="match status" value="3"/>
</dbReference>
<dbReference type="InterPro" id="IPR018957">
    <property type="entry name" value="Znf_C3HC4_RING-type"/>
</dbReference>
<feature type="domain" description="C3H1-type" evidence="7">
    <location>
        <begin position="13"/>
        <end position="41"/>
    </location>
</feature>
<dbReference type="HOGENOM" id="CLU_056191_0_0_1"/>
<feature type="domain" description="C3H1-type" evidence="7">
    <location>
        <begin position="47"/>
        <end position="74"/>
    </location>
</feature>
<dbReference type="SUPFAM" id="SSF90229">
    <property type="entry name" value="CCCH zinc finger"/>
    <property type="match status" value="2"/>
</dbReference>
<feature type="zinc finger region" description="C3H1-type" evidence="5">
    <location>
        <begin position="13"/>
        <end position="41"/>
    </location>
</feature>